<dbReference type="InterPro" id="IPR050204">
    <property type="entry name" value="AraC_XylS_family_regulators"/>
</dbReference>
<dbReference type="Proteomes" id="UP000033202">
    <property type="component" value="Unassembled WGS sequence"/>
</dbReference>
<protein>
    <submittedName>
        <fullName evidence="5">Putative AraC family transcriptional regulator</fullName>
    </submittedName>
</protein>
<sequence>MVAVSLDYAAPEAALTDFISVFYNFRADIPRFEDDDRADLAQLRFMLKGSGGYRFADGHVQDGPEIQIVGPTMGVTHVWVDGPAEVFGAGLLPAGWGAMIGLDASSLTNRVIDATELFGRELRDVADRLRAADTLEERVAIGNALVRDLVARGHEQSRWFTRTVDAWLQASLSPAVDDLVAATRLSRRQVERLCKRVYGAPPKLLSRKYRALRAAVVLAKGEACIAELLEQGFYDQSHCIREIKRFTGITPTRIQGDMNQLTRLTMKRTEFAGQVAPLVAEA</sequence>
<dbReference type="RefSeq" id="WP_084689585.1">
    <property type="nucleotide sequence ID" value="NZ_BBWU01000049.1"/>
</dbReference>
<evidence type="ECO:0000259" key="4">
    <source>
        <dbReference type="PROSITE" id="PS01124"/>
    </source>
</evidence>
<dbReference type="OrthoDB" id="323290at2"/>
<dbReference type="GO" id="GO:0003700">
    <property type="term" value="F:DNA-binding transcription factor activity"/>
    <property type="evidence" value="ECO:0007669"/>
    <property type="project" value="InterPro"/>
</dbReference>
<evidence type="ECO:0000256" key="3">
    <source>
        <dbReference type="ARBA" id="ARBA00023163"/>
    </source>
</evidence>
<dbReference type="Pfam" id="PF12833">
    <property type="entry name" value="HTH_18"/>
    <property type="match status" value="1"/>
</dbReference>
<keyword evidence="2" id="KW-0238">DNA-binding</keyword>
<keyword evidence="3" id="KW-0804">Transcription</keyword>
<comment type="caution">
    <text evidence="5">The sequence shown here is derived from an EMBL/GenBank/DDBJ whole genome shotgun (WGS) entry which is preliminary data.</text>
</comment>
<evidence type="ECO:0000313" key="6">
    <source>
        <dbReference type="Proteomes" id="UP000033202"/>
    </source>
</evidence>
<dbReference type="PROSITE" id="PS01124">
    <property type="entry name" value="HTH_ARAC_FAMILY_2"/>
    <property type="match status" value="1"/>
</dbReference>
<keyword evidence="1" id="KW-0805">Transcription regulation</keyword>
<evidence type="ECO:0000313" key="5">
    <source>
        <dbReference type="EMBL" id="GAO40626.1"/>
    </source>
</evidence>
<dbReference type="GO" id="GO:0043565">
    <property type="term" value="F:sequence-specific DNA binding"/>
    <property type="evidence" value="ECO:0007669"/>
    <property type="project" value="InterPro"/>
</dbReference>
<reference evidence="5 6" key="1">
    <citation type="submission" date="2015-04" db="EMBL/GenBank/DDBJ databases">
        <title>Whole genome shotgun sequence of Sphingomonas changbaiensis NBRC 104936.</title>
        <authorList>
            <person name="Katano-Makiyama Y."/>
            <person name="Hosoyama A."/>
            <person name="Hashimoto M."/>
            <person name="Noguchi M."/>
            <person name="Tsuchikane K."/>
            <person name="Ohji S."/>
            <person name="Yamazoe A."/>
            <person name="Ichikawa N."/>
            <person name="Kimura A."/>
            <person name="Fujita N."/>
        </authorList>
    </citation>
    <scope>NUCLEOTIDE SEQUENCE [LARGE SCALE GENOMIC DNA]</scope>
    <source>
        <strain evidence="5 6">NBRC 104936</strain>
    </source>
</reference>
<dbReference type="Gene3D" id="1.10.10.60">
    <property type="entry name" value="Homeodomain-like"/>
    <property type="match status" value="1"/>
</dbReference>
<dbReference type="EMBL" id="BBWU01000049">
    <property type="protein sequence ID" value="GAO40626.1"/>
    <property type="molecule type" value="Genomic_DNA"/>
</dbReference>
<dbReference type="STRING" id="1219043.SCH01S_49_00400"/>
<evidence type="ECO:0000256" key="2">
    <source>
        <dbReference type="ARBA" id="ARBA00023125"/>
    </source>
</evidence>
<dbReference type="AlphaFoldDB" id="A0A0E9MT76"/>
<gene>
    <name evidence="5" type="ORF">SCH01S_49_00400</name>
</gene>
<feature type="domain" description="HTH araC/xylS-type" evidence="4">
    <location>
        <begin position="158"/>
        <end position="257"/>
    </location>
</feature>
<dbReference type="PANTHER" id="PTHR46796">
    <property type="entry name" value="HTH-TYPE TRANSCRIPTIONAL ACTIVATOR RHAS-RELATED"/>
    <property type="match status" value="1"/>
</dbReference>
<organism evidence="5 6">
    <name type="scientific">Sphingomonas changbaiensis NBRC 104936</name>
    <dbReference type="NCBI Taxonomy" id="1219043"/>
    <lineage>
        <taxon>Bacteria</taxon>
        <taxon>Pseudomonadati</taxon>
        <taxon>Pseudomonadota</taxon>
        <taxon>Alphaproteobacteria</taxon>
        <taxon>Sphingomonadales</taxon>
        <taxon>Sphingomonadaceae</taxon>
        <taxon>Sphingomonas</taxon>
    </lineage>
</organism>
<proteinExistence type="predicted"/>
<dbReference type="SMART" id="SM00342">
    <property type="entry name" value="HTH_ARAC"/>
    <property type="match status" value="1"/>
</dbReference>
<accession>A0A0E9MT76</accession>
<name>A0A0E9MT76_9SPHN</name>
<dbReference type="InterPro" id="IPR018060">
    <property type="entry name" value="HTH_AraC"/>
</dbReference>
<keyword evidence="6" id="KW-1185">Reference proteome</keyword>
<evidence type="ECO:0000256" key="1">
    <source>
        <dbReference type="ARBA" id="ARBA00023015"/>
    </source>
</evidence>